<comment type="caution">
    <text evidence="2">The sequence shown here is derived from an EMBL/GenBank/DDBJ whole genome shotgun (WGS) entry which is preliminary data.</text>
</comment>
<gene>
    <name evidence="2" type="ORF">ACN42_g1225</name>
</gene>
<protein>
    <submittedName>
        <fullName evidence="2">Uncharacterized protein</fullName>
    </submittedName>
</protein>
<reference evidence="2 3" key="1">
    <citation type="submission" date="2015-10" db="EMBL/GenBank/DDBJ databases">
        <title>Genome sequencing of Penicillium freii.</title>
        <authorList>
            <person name="Nguyen H.D."/>
            <person name="Visagie C.M."/>
            <person name="Seifert K.A."/>
        </authorList>
    </citation>
    <scope>NUCLEOTIDE SEQUENCE [LARGE SCALE GENOMIC DNA]</scope>
    <source>
        <strain evidence="2 3">DAOM 242723</strain>
    </source>
</reference>
<dbReference type="Proteomes" id="UP000055045">
    <property type="component" value="Unassembled WGS sequence"/>
</dbReference>
<feature type="region of interest" description="Disordered" evidence="1">
    <location>
        <begin position="1"/>
        <end position="46"/>
    </location>
</feature>
<sequence length="71" mass="8388">MFANPHHRQHTSDSRHHLRTRNSNPKRPQSPRTGRARTQRTQKTNVKFQCSEIPLRILMPKDRIIPALVIQ</sequence>
<dbReference type="EMBL" id="LLXE01000018">
    <property type="protein sequence ID" value="KUM65855.1"/>
    <property type="molecule type" value="Genomic_DNA"/>
</dbReference>
<organism evidence="2 3">
    <name type="scientific">Penicillium freii</name>
    <dbReference type="NCBI Taxonomy" id="48697"/>
    <lineage>
        <taxon>Eukaryota</taxon>
        <taxon>Fungi</taxon>
        <taxon>Dikarya</taxon>
        <taxon>Ascomycota</taxon>
        <taxon>Pezizomycotina</taxon>
        <taxon>Eurotiomycetes</taxon>
        <taxon>Eurotiomycetidae</taxon>
        <taxon>Eurotiales</taxon>
        <taxon>Aspergillaceae</taxon>
        <taxon>Penicillium</taxon>
    </lineage>
</organism>
<proteinExistence type="predicted"/>
<name>A0A117NRN3_PENFR</name>
<evidence type="ECO:0000256" key="1">
    <source>
        <dbReference type="SAM" id="MobiDB-lite"/>
    </source>
</evidence>
<accession>A0A117NRN3</accession>
<feature type="compositionally biased region" description="Polar residues" evidence="1">
    <location>
        <begin position="21"/>
        <end position="32"/>
    </location>
</feature>
<evidence type="ECO:0000313" key="2">
    <source>
        <dbReference type="EMBL" id="KUM65855.1"/>
    </source>
</evidence>
<evidence type="ECO:0000313" key="3">
    <source>
        <dbReference type="Proteomes" id="UP000055045"/>
    </source>
</evidence>
<dbReference type="AlphaFoldDB" id="A0A117NRN3"/>
<keyword evidence="3" id="KW-1185">Reference proteome</keyword>